<dbReference type="Gene3D" id="3.40.50.300">
    <property type="entry name" value="P-loop containing nucleotide triphosphate hydrolases"/>
    <property type="match status" value="1"/>
</dbReference>
<dbReference type="Gene3D" id="3.80.10.10">
    <property type="entry name" value="Ribonuclease Inhibitor"/>
    <property type="match status" value="2"/>
</dbReference>
<evidence type="ECO:0000256" key="1">
    <source>
        <dbReference type="ARBA" id="ARBA00022737"/>
    </source>
</evidence>
<name>A0A1J7HAY8_LUPAN</name>
<sequence>MGGSTQIDGNPKFNVGLDEQFLKLKNEVLKNGLSILGFTGLGGSWKTTLATKLCWDEQVENDTCSSYWSNIQAAEAEVLILTLHTNQYSNPEIINQISKLIVLIVTNYGFHPFQLENFNLDQISISSFTALKNLKRLSLYMCNMSQVFETNTIPISEALPNLVELSIDYCKDMVQLPTGLCNITSLVNLTISNCHKLSSLPKEIGNLENLEHLRLSSCTDLEWLPDSIGRLSNLRLLDISKCISLRSLPEDIGNLSNLRSLYMINCAGCELPYSVINFENLKVICDEETAISWEDLNTNIKIEIPQADVNLNWLHPI</sequence>
<dbReference type="InterPro" id="IPR027417">
    <property type="entry name" value="P-loop_NTPase"/>
</dbReference>
<dbReference type="Proteomes" id="UP000188354">
    <property type="component" value="Chromosome LG06"/>
</dbReference>
<protein>
    <recommendedName>
        <fullName evidence="3">Disease resistance R13L4/SHOC-2-like LRR domain-containing protein</fullName>
    </recommendedName>
</protein>
<keyword evidence="2" id="KW-0611">Plant defense</keyword>
<dbReference type="Gramene" id="OIW09772">
    <property type="protein sequence ID" value="OIW09772"/>
    <property type="gene ID" value="TanjilG_06163"/>
</dbReference>
<organism evidence="4 5">
    <name type="scientific">Lupinus angustifolius</name>
    <name type="common">Narrow-leaved blue lupine</name>
    <dbReference type="NCBI Taxonomy" id="3871"/>
    <lineage>
        <taxon>Eukaryota</taxon>
        <taxon>Viridiplantae</taxon>
        <taxon>Streptophyta</taxon>
        <taxon>Embryophyta</taxon>
        <taxon>Tracheophyta</taxon>
        <taxon>Spermatophyta</taxon>
        <taxon>Magnoliopsida</taxon>
        <taxon>eudicotyledons</taxon>
        <taxon>Gunneridae</taxon>
        <taxon>Pentapetalae</taxon>
        <taxon>rosids</taxon>
        <taxon>fabids</taxon>
        <taxon>Fabales</taxon>
        <taxon>Fabaceae</taxon>
        <taxon>Papilionoideae</taxon>
        <taxon>50 kb inversion clade</taxon>
        <taxon>genistoids sensu lato</taxon>
        <taxon>core genistoids</taxon>
        <taxon>Genisteae</taxon>
        <taxon>Lupinus</taxon>
    </lineage>
</organism>
<dbReference type="PANTHER" id="PTHR36766:SF21">
    <property type="entry name" value="NB-ARC DOMAIN DISEASE RESISTANCE PROTEIN"/>
    <property type="match status" value="1"/>
</dbReference>
<dbReference type="InterPro" id="IPR032675">
    <property type="entry name" value="LRR_dom_sf"/>
</dbReference>
<evidence type="ECO:0000313" key="5">
    <source>
        <dbReference type="Proteomes" id="UP000188354"/>
    </source>
</evidence>
<dbReference type="EMBL" id="CM007366">
    <property type="protein sequence ID" value="OIW09772.1"/>
    <property type="molecule type" value="Genomic_DNA"/>
</dbReference>
<proteinExistence type="predicted"/>
<dbReference type="OMA" id="INCAGCE"/>
<dbReference type="SUPFAM" id="SSF52047">
    <property type="entry name" value="RNI-like"/>
    <property type="match status" value="1"/>
</dbReference>
<evidence type="ECO:0000259" key="3">
    <source>
        <dbReference type="Pfam" id="PF23598"/>
    </source>
</evidence>
<evidence type="ECO:0000313" key="4">
    <source>
        <dbReference type="EMBL" id="OIW09772.1"/>
    </source>
</evidence>
<dbReference type="STRING" id="3871.A0A1J7HAY8"/>
<dbReference type="PANTHER" id="PTHR36766">
    <property type="entry name" value="PLANT BROAD-SPECTRUM MILDEW RESISTANCE PROTEIN RPW8"/>
    <property type="match status" value="1"/>
</dbReference>
<gene>
    <name evidence="4" type="ORF">TanjilG_06163</name>
</gene>
<dbReference type="InterPro" id="IPR055414">
    <property type="entry name" value="LRR_R13L4/SHOC2-like"/>
</dbReference>
<evidence type="ECO:0000256" key="2">
    <source>
        <dbReference type="ARBA" id="ARBA00022821"/>
    </source>
</evidence>
<keyword evidence="1" id="KW-0677">Repeat</keyword>
<accession>A0A1J7HAY8</accession>
<keyword evidence="5" id="KW-1185">Reference proteome</keyword>
<dbReference type="Pfam" id="PF23598">
    <property type="entry name" value="LRR_14"/>
    <property type="match status" value="1"/>
</dbReference>
<dbReference type="AlphaFoldDB" id="A0A1J7HAY8"/>
<feature type="domain" description="Disease resistance R13L4/SHOC-2-like LRR" evidence="3">
    <location>
        <begin position="180"/>
        <end position="268"/>
    </location>
</feature>
<reference evidence="4 5" key="1">
    <citation type="journal article" date="2017" name="Plant Biotechnol. J.">
        <title>A comprehensive draft genome sequence for lupin (Lupinus angustifolius), an emerging health food: insights into plant-microbe interactions and legume evolution.</title>
        <authorList>
            <person name="Hane J.K."/>
            <person name="Ming Y."/>
            <person name="Kamphuis L.G."/>
            <person name="Nelson M.N."/>
            <person name="Garg G."/>
            <person name="Atkins C.A."/>
            <person name="Bayer P.E."/>
            <person name="Bravo A."/>
            <person name="Bringans S."/>
            <person name="Cannon S."/>
            <person name="Edwards D."/>
            <person name="Foley R."/>
            <person name="Gao L.L."/>
            <person name="Harrison M.J."/>
            <person name="Huang W."/>
            <person name="Hurgobin B."/>
            <person name="Li S."/>
            <person name="Liu C.W."/>
            <person name="McGrath A."/>
            <person name="Morahan G."/>
            <person name="Murray J."/>
            <person name="Weller J."/>
            <person name="Jian J."/>
            <person name="Singh K.B."/>
        </authorList>
    </citation>
    <scope>NUCLEOTIDE SEQUENCE [LARGE SCALE GENOMIC DNA]</scope>
    <source>
        <strain evidence="5">cv. Tanjil</strain>
        <tissue evidence="4">Whole plant</tissue>
    </source>
</reference>
<dbReference type="GO" id="GO:0006952">
    <property type="term" value="P:defense response"/>
    <property type="evidence" value="ECO:0007669"/>
    <property type="project" value="UniProtKB-KW"/>
</dbReference>